<protein>
    <recommendedName>
        <fullName evidence="1">RNA polymerase sigma-70 region 2 domain-containing protein</fullName>
    </recommendedName>
</protein>
<dbReference type="EMBL" id="BAABDL010000043">
    <property type="protein sequence ID" value="GAA4063676.1"/>
    <property type="molecule type" value="Genomic_DNA"/>
</dbReference>
<proteinExistence type="predicted"/>
<sequence length="161" mass="19808">MIDNFELLLKEYEPMIYHLLNKYHVRDPEYEYYQELAIALWQASRDYRPGEMKFSTYAYSKMNYRLIDLFRKNNRVRELKELLIRERRDQLVFTESSYEQDPVFLQQIKSCLTDREWLWFEGQILQGKRLVEIAEEYGLKANAVRHWKRRAVVKIRKLLDC</sequence>
<feature type="domain" description="RNA polymerase sigma-70 region 2" evidence="1">
    <location>
        <begin position="8"/>
        <end position="75"/>
    </location>
</feature>
<dbReference type="Pfam" id="PF04542">
    <property type="entry name" value="Sigma70_r2"/>
    <property type="match status" value="1"/>
</dbReference>
<gene>
    <name evidence="2" type="ORF">GCM10022410_07990</name>
</gene>
<dbReference type="Proteomes" id="UP001501734">
    <property type="component" value="Unassembled WGS sequence"/>
</dbReference>
<dbReference type="InterPro" id="IPR013324">
    <property type="entry name" value="RNA_pol_sigma_r3/r4-like"/>
</dbReference>
<dbReference type="SUPFAM" id="SSF88659">
    <property type="entry name" value="Sigma3 and sigma4 domains of RNA polymerase sigma factors"/>
    <property type="match status" value="1"/>
</dbReference>
<reference evidence="3" key="1">
    <citation type="journal article" date="2019" name="Int. J. Syst. Evol. Microbiol.">
        <title>The Global Catalogue of Microorganisms (GCM) 10K type strain sequencing project: providing services to taxonomists for standard genome sequencing and annotation.</title>
        <authorList>
            <consortium name="The Broad Institute Genomics Platform"/>
            <consortium name="The Broad Institute Genome Sequencing Center for Infectious Disease"/>
            <person name="Wu L."/>
            <person name="Ma J."/>
        </authorList>
    </citation>
    <scope>NUCLEOTIDE SEQUENCE [LARGE SCALE GENOMIC DNA]</scope>
    <source>
        <strain evidence="3">JCM 17250</strain>
    </source>
</reference>
<name>A0ABP7VBE5_9BACI</name>
<evidence type="ECO:0000259" key="1">
    <source>
        <dbReference type="Pfam" id="PF04542"/>
    </source>
</evidence>
<dbReference type="SUPFAM" id="SSF88946">
    <property type="entry name" value="Sigma2 domain of RNA polymerase sigma factors"/>
    <property type="match status" value="1"/>
</dbReference>
<dbReference type="Gene3D" id="1.10.1740.10">
    <property type="match status" value="1"/>
</dbReference>
<evidence type="ECO:0000313" key="3">
    <source>
        <dbReference type="Proteomes" id="UP001501734"/>
    </source>
</evidence>
<dbReference type="InterPro" id="IPR014284">
    <property type="entry name" value="RNA_pol_sigma-70_dom"/>
</dbReference>
<dbReference type="InterPro" id="IPR007627">
    <property type="entry name" value="RNA_pol_sigma70_r2"/>
</dbReference>
<evidence type="ECO:0000313" key="2">
    <source>
        <dbReference type="EMBL" id="GAA4063676.1"/>
    </source>
</evidence>
<keyword evidence="3" id="KW-1185">Reference proteome</keyword>
<organism evidence="2 3">
    <name type="scientific">Amphibacillus indicireducens</name>
    <dbReference type="NCBI Taxonomy" id="1076330"/>
    <lineage>
        <taxon>Bacteria</taxon>
        <taxon>Bacillati</taxon>
        <taxon>Bacillota</taxon>
        <taxon>Bacilli</taxon>
        <taxon>Bacillales</taxon>
        <taxon>Bacillaceae</taxon>
        <taxon>Amphibacillus</taxon>
    </lineage>
</organism>
<accession>A0ABP7VBE5</accession>
<dbReference type="RefSeq" id="WP_344910566.1">
    <property type="nucleotide sequence ID" value="NZ_BAABDL010000043.1"/>
</dbReference>
<comment type="caution">
    <text evidence="2">The sequence shown here is derived from an EMBL/GenBank/DDBJ whole genome shotgun (WGS) entry which is preliminary data.</text>
</comment>
<dbReference type="NCBIfam" id="TIGR02937">
    <property type="entry name" value="sigma70-ECF"/>
    <property type="match status" value="1"/>
</dbReference>
<dbReference type="InterPro" id="IPR013325">
    <property type="entry name" value="RNA_pol_sigma_r2"/>
</dbReference>